<keyword evidence="1" id="KW-1133">Transmembrane helix</keyword>
<evidence type="ECO:0000313" key="3">
    <source>
        <dbReference type="Proteomes" id="UP000000438"/>
    </source>
</evidence>
<dbReference type="HOGENOM" id="CLU_1623516_0_0_2"/>
<evidence type="ECO:0000256" key="1">
    <source>
        <dbReference type="SAM" id="Phobius"/>
    </source>
</evidence>
<dbReference type="Proteomes" id="UP000000438">
    <property type="component" value="Chromosome"/>
</dbReference>
<name>Q6KZZ0_PICTO</name>
<feature type="transmembrane region" description="Helical" evidence="1">
    <location>
        <begin position="6"/>
        <end position="26"/>
    </location>
</feature>
<proteinExistence type="predicted"/>
<dbReference type="KEGG" id="pto:PTO1127"/>
<sequence>MINGGSYGIIIFIIIIGIIVVARFARNYSGYKFRMSRLIRRPLIYLFLLLLSLFSSGNYEINAMTMLFIFPGIIAGSRSMDSIEFFMSGGTLYYKRPVIIMIFWLLSLIAREILVLMFPGNIYIIITVNAVLALTTGIIIGEAIATYKKYKIFNDGKLNKDME</sequence>
<dbReference type="EMBL" id="AE017261">
    <property type="protein sequence ID" value="AAT43712.1"/>
    <property type="molecule type" value="Genomic_DNA"/>
</dbReference>
<reference evidence="2 3" key="1">
    <citation type="journal article" date="2004" name="Proc. Natl. Acad. Sci. U.S.A.">
        <title>Genome sequence of Picrophilus torridus and its implications for life around pH 0.</title>
        <authorList>
            <person name="Futterer O."/>
            <person name="Angelov A."/>
            <person name="Liesegang H."/>
            <person name="Gottschalk G."/>
            <person name="Schleper C."/>
            <person name="Schepers B."/>
            <person name="Dock C."/>
            <person name="Antranikian G."/>
            <person name="Liebl W."/>
        </authorList>
    </citation>
    <scope>NUCLEOTIDE SEQUENCE [LARGE SCALE GENOMIC DNA]</scope>
    <source>
        <strain evidence="3">ATCC 700027 / DSM 9790 / JCM 10055 / NBRC 100828</strain>
    </source>
</reference>
<dbReference type="InParanoid" id="Q6KZZ0"/>
<keyword evidence="1" id="KW-0812">Transmembrane</keyword>
<feature type="transmembrane region" description="Helical" evidence="1">
    <location>
        <begin position="124"/>
        <end position="147"/>
    </location>
</feature>
<protein>
    <submittedName>
        <fullName evidence="2">Uncharacterized protein</fullName>
    </submittedName>
</protein>
<organism evidence="2 3">
    <name type="scientific">Picrophilus torridus (strain ATCC 700027 / DSM 9790 / JCM 10055 / NBRC 100828 / KAW 2/3)</name>
    <dbReference type="NCBI Taxonomy" id="1122961"/>
    <lineage>
        <taxon>Archaea</taxon>
        <taxon>Methanobacteriati</taxon>
        <taxon>Thermoplasmatota</taxon>
        <taxon>Thermoplasmata</taxon>
        <taxon>Thermoplasmatales</taxon>
        <taxon>Picrophilaceae</taxon>
        <taxon>Picrophilus</taxon>
    </lineage>
</organism>
<dbReference type="GeneID" id="2845315"/>
<dbReference type="RefSeq" id="WP_011177928.1">
    <property type="nucleotide sequence ID" value="NC_005877.1"/>
</dbReference>
<evidence type="ECO:0000313" key="2">
    <source>
        <dbReference type="EMBL" id="AAT43712.1"/>
    </source>
</evidence>
<keyword evidence="1" id="KW-0472">Membrane</keyword>
<dbReference type="PaxDb" id="263820-PTO1127"/>
<dbReference type="STRING" id="263820.PTO1127"/>
<feature type="transmembrane region" description="Helical" evidence="1">
    <location>
        <begin position="38"/>
        <end position="55"/>
    </location>
</feature>
<dbReference type="OrthoDB" id="34774at2157"/>
<accession>Q6KZZ0</accession>
<gene>
    <name evidence="2" type="ordered locus">PTO1127</name>
</gene>
<dbReference type="eggNOG" id="arCOG05382">
    <property type="taxonomic scope" value="Archaea"/>
</dbReference>
<dbReference type="AlphaFoldDB" id="Q6KZZ0"/>
<feature type="transmembrane region" description="Helical" evidence="1">
    <location>
        <begin position="98"/>
        <end position="118"/>
    </location>
</feature>